<name>A0A090CZQ9_9BACT</name>
<keyword evidence="5 9" id="KW-0862">Zinc</keyword>
<keyword evidence="12" id="KW-1185">Reference proteome</keyword>
<evidence type="ECO:0000313" key="12">
    <source>
        <dbReference type="Proteomes" id="UP000031552"/>
    </source>
</evidence>
<keyword evidence="3" id="KW-0732">Signal</keyword>
<organism evidence="11 12">
    <name type="scientific">Candidatus Criblamydia sequanensis CRIB-18</name>
    <dbReference type="NCBI Taxonomy" id="1437425"/>
    <lineage>
        <taxon>Bacteria</taxon>
        <taxon>Pseudomonadati</taxon>
        <taxon>Chlamydiota</taxon>
        <taxon>Chlamydiia</taxon>
        <taxon>Parachlamydiales</taxon>
        <taxon>Candidatus Criblamydiaceae</taxon>
        <taxon>Candidatus Criblamydia</taxon>
    </lineage>
</organism>
<gene>
    <name evidence="11" type="ORF">CSEC_1833</name>
</gene>
<evidence type="ECO:0000256" key="2">
    <source>
        <dbReference type="ARBA" id="ARBA00022723"/>
    </source>
</evidence>
<dbReference type="GO" id="GO:0006508">
    <property type="term" value="P:proteolysis"/>
    <property type="evidence" value="ECO:0007669"/>
    <property type="project" value="UniProtKB-KW"/>
</dbReference>
<dbReference type="PANTHER" id="PTHR10514:SF27">
    <property type="entry name" value="ANGIOTENSIN-CONVERTING ENZYME"/>
    <property type="match status" value="1"/>
</dbReference>
<dbReference type="PANTHER" id="PTHR10514">
    <property type="entry name" value="ANGIOTENSIN-CONVERTING ENZYME"/>
    <property type="match status" value="1"/>
</dbReference>
<evidence type="ECO:0000256" key="7">
    <source>
        <dbReference type="ARBA" id="ARBA00023157"/>
    </source>
</evidence>
<proteinExistence type="inferred from homology"/>
<dbReference type="AlphaFoldDB" id="A0A090CZQ9"/>
<keyword evidence="8" id="KW-0325">Glycoprotein</keyword>
<evidence type="ECO:0000256" key="5">
    <source>
        <dbReference type="ARBA" id="ARBA00022833"/>
    </source>
</evidence>
<protein>
    <submittedName>
        <fullName evidence="11">Oligopeptidase</fullName>
        <ecNumber evidence="11">3.4.-.-</ecNumber>
    </submittedName>
</protein>
<evidence type="ECO:0000256" key="1">
    <source>
        <dbReference type="ARBA" id="ARBA00022670"/>
    </source>
</evidence>
<keyword evidence="1 9" id="KW-0645">Protease</keyword>
<comment type="similarity">
    <text evidence="9">Belongs to the peptidase M3 family.</text>
</comment>
<evidence type="ECO:0000256" key="8">
    <source>
        <dbReference type="ARBA" id="ARBA00023180"/>
    </source>
</evidence>
<dbReference type="GO" id="GO:0046872">
    <property type="term" value="F:metal ion binding"/>
    <property type="evidence" value="ECO:0007669"/>
    <property type="project" value="UniProtKB-UniRule"/>
</dbReference>
<dbReference type="SUPFAM" id="SSF55486">
    <property type="entry name" value="Metalloproteases ('zincins'), catalytic domain"/>
    <property type="match status" value="1"/>
</dbReference>
<feature type="domain" description="Peptidase M3A/M3B catalytic" evidence="10">
    <location>
        <begin position="128"/>
        <end position="508"/>
    </location>
</feature>
<reference evidence="11" key="2">
    <citation type="submission" date="2014-09" db="EMBL/GenBank/DDBJ databases">
        <title>Criblamydia sequanensis harbors a mega-plasmid encoding arsenite resistance.</title>
        <authorList>
            <person name="Bertelli C."/>
            <person name="Goesmann A."/>
            <person name="Greub G."/>
        </authorList>
    </citation>
    <scope>NUCLEOTIDE SEQUENCE [LARGE SCALE GENOMIC DNA]</scope>
    <source>
        <strain evidence="11">CRIB-18</strain>
    </source>
</reference>
<evidence type="ECO:0000256" key="6">
    <source>
        <dbReference type="ARBA" id="ARBA00023049"/>
    </source>
</evidence>
<dbReference type="InterPro" id="IPR001567">
    <property type="entry name" value="Pept_M3A_M3B_dom"/>
</dbReference>
<dbReference type="Gene3D" id="1.10.1370.30">
    <property type="match status" value="1"/>
</dbReference>
<comment type="caution">
    <text evidence="11">The sequence shown here is derived from an EMBL/GenBank/DDBJ whole genome shotgun (WGS) entry which is preliminary data.</text>
</comment>
<keyword evidence="4 9" id="KW-0378">Hydrolase</keyword>
<dbReference type="EMBL" id="CCEJ010000009">
    <property type="protein sequence ID" value="CDR34642.1"/>
    <property type="molecule type" value="Genomic_DNA"/>
</dbReference>
<comment type="cofactor">
    <cofactor evidence="9">
        <name>Zn(2+)</name>
        <dbReference type="ChEBI" id="CHEBI:29105"/>
    </cofactor>
    <text evidence="9">Binds 1 zinc ion.</text>
</comment>
<dbReference type="InterPro" id="IPR001548">
    <property type="entry name" value="Peptidase_M2"/>
</dbReference>
<dbReference type="EC" id="3.4.-.-" evidence="11"/>
<dbReference type="eggNOG" id="COG1164">
    <property type="taxonomic scope" value="Bacteria"/>
</dbReference>
<dbReference type="Proteomes" id="UP000031552">
    <property type="component" value="Unassembled WGS sequence"/>
</dbReference>
<evidence type="ECO:0000313" key="11">
    <source>
        <dbReference type="EMBL" id="CDR34642.1"/>
    </source>
</evidence>
<reference evidence="11" key="1">
    <citation type="submission" date="2013-12" db="EMBL/GenBank/DDBJ databases">
        <authorList>
            <person name="Linke B."/>
        </authorList>
    </citation>
    <scope>NUCLEOTIDE SEQUENCE [LARGE SCALE GENOMIC DNA]</scope>
    <source>
        <strain evidence="11">CRIB-18</strain>
    </source>
</reference>
<evidence type="ECO:0000256" key="9">
    <source>
        <dbReference type="RuleBase" id="RU003435"/>
    </source>
</evidence>
<evidence type="ECO:0000259" key="10">
    <source>
        <dbReference type="Pfam" id="PF01432"/>
    </source>
</evidence>
<dbReference type="OrthoDB" id="9762795at2"/>
<evidence type="ECO:0000256" key="4">
    <source>
        <dbReference type="ARBA" id="ARBA00022801"/>
    </source>
</evidence>
<accession>A0A090CZQ9</accession>
<keyword evidence="7" id="KW-1015">Disulfide bond</keyword>
<evidence type="ECO:0000256" key="3">
    <source>
        <dbReference type="ARBA" id="ARBA00022729"/>
    </source>
</evidence>
<keyword evidence="2 9" id="KW-0479">Metal-binding</keyword>
<sequence length="512" mass="60251">MESFIKKHVEKIEPLEQKRNLAWWNLATTGKEVFEEELKELEKEIKLIYSNQEDFLFLKEKEGSLKDPLLERQRKLLYLRYAENQIPKELIDQIVALETEIESIYVNFRPTVEGKSLSNNELKSILVNSLNTEERKKVWEASKEIGQKVEDKVLKLIKLRNRSAKALGYDNYYSMRLHLQEIDEKWLFEWLDHLDEKMRGPFSSYKAGLDEKLSQRYGISVSELRPWHYFDPFFQEAPDTASNLDSYYKDKDVAGISETYYRAIDLPVEDILKRSDLYERENKNQHAFCNCIDRKQDIRILCNLKDNEYWMCTELHELGHAVYDKYIDPGLPYLLRTFAHTNMTEAIAMLFGRLSKNQDWISTFVDSGISSNTVSRINENLLVFSRWAMVMIYFEKALYEENEKSLNKTWWTLVEKFQNITINKDRDSPDWAAKLHLACAPVYYQNYLIGEAIASQIQHYVLKNGASLMNATLGNQLKKLFVLGAKKNWQETLKEFTKEDLTASYLLSDISI</sequence>
<dbReference type="STRING" id="1437425.CSEC_1833"/>
<dbReference type="GO" id="GO:0008241">
    <property type="term" value="F:peptidyl-dipeptidase activity"/>
    <property type="evidence" value="ECO:0007669"/>
    <property type="project" value="InterPro"/>
</dbReference>
<keyword evidence="6 9" id="KW-0482">Metalloprotease</keyword>
<dbReference type="GO" id="GO:0016020">
    <property type="term" value="C:membrane"/>
    <property type="evidence" value="ECO:0007669"/>
    <property type="project" value="InterPro"/>
</dbReference>
<dbReference type="RefSeq" id="WP_053331967.1">
    <property type="nucleotide sequence ID" value="NZ_CCEJ010000009.1"/>
</dbReference>
<dbReference type="GO" id="GO:0004222">
    <property type="term" value="F:metalloendopeptidase activity"/>
    <property type="evidence" value="ECO:0007669"/>
    <property type="project" value="InterPro"/>
</dbReference>
<dbReference type="Pfam" id="PF01432">
    <property type="entry name" value="Peptidase_M3"/>
    <property type="match status" value="1"/>
</dbReference>